<dbReference type="OrthoDB" id="3266451at2759"/>
<dbReference type="AlphaFoldDB" id="A0A8H6LUJ9"/>
<keyword evidence="4" id="KW-1185">Reference proteome</keyword>
<dbReference type="InterPro" id="IPR032675">
    <property type="entry name" value="LRR_dom_sf"/>
</dbReference>
<comment type="caution">
    <text evidence="3">The sequence shown here is derived from an EMBL/GenBank/DDBJ whole genome shotgun (WGS) entry which is preliminary data.</text>
</comment>
<dbReference type="Gene3D" id="3.80.10.10">
    <property type="entry name" value="Ribonuclease Inhibitor"/>
    <property type="match status" value="1"/>
</dbReference>
<evidence type="ECO:0000313" key="3">
    <source>
        <dbReference type="EMBL" id="KAF6743210.1"/>
    </source>
</evidence>
<evidence type="ECO:0000313" key="4">
    <source>
        <dbReference type="Proteomes" id="UP000521943"/>
    </source>
</evidence>
<dbReference type="Gene3D" id="1.20.1280.50">
    <property type="match status" value="1"/>
</dbReference>
<protein>
    <recommendedName>
        <fullName evidence="2">F-box domain-containing protein</fullName>
    </recommendedName>
</protein>
<dbReference type="Pfam" id="PF12937">
    <property type="entry name" value="F-box-like"/>
    <property type="match status" value="1"/>
</dbReference>
<gene>
    <name evidence="3" type="ORF">DFP72DRAFT_1053198</name>
</gene>
<proteinExistence type="predicted"/>
<dbReference type="Proteomes" id="UP000521943">
    <property type="component" value="Unassembled WGS sequence"/>
</dbReference>
<reference evidence="3 4" key="1">
    <citation type="submission" date="2020-07" db="EMBL/GenBank/DDBJ databases">
        <title>Comparative genomics of pyrophilous fungi reveals a link between fire events and developmental genes.</title>
        <authorList>
            <consortium name="DOE Joint Genome Institute"/>
            <person name="Steindorff A.S."/>
            <person name="Carver A."/>
            <person name="Calhoun S."/>
            <person name="Stillman K."/>
            <person name="Liu H."/>
            <person name="Lipzen A."/>
            <person name="Pangilinan J."/>
            <person name="Labutti K."/>
            <person name="Bruns T.D."/>
            <person name="Grigoriev I.V."/>
        </authorList>
    </citation>
    <scope>NUCLEOTIDE SEQUENCE [LARGE SCALE GENOMIC DNA]</scope>
    <source>
        <strain evidence="3 4">CBS 144469</strain>
    </source>
</reference>
<sequence>MAPVDLSRVLWTNDAPSPAEETSLKQAVSKLELKLKTIQRNLDQHKGALSVIRRFPYEILGRIFCFTLHDLSPLDKRGRSSLLKLGRVCRGWREASLLEHRLWSSLELGRAGTYEQVTTWLNRSGNVAKSLSTTLEKKEDNDRFTKSTIVRLLTDGPPLDHLFLSCGHVRALAQFIYHFGLARVGASLRPWDGLRSLVIDISYQPDGASAFDGEIPPSTIYSLLPPVKSLVICLPNQDSIFGLHIPHDVPIGVTPTLLAGLTSLGFSCDWESDHILRMLQQCTNLDHLIVEFDNLVIPTVDPSERTYPLDGIQLTKLRSLELRWLRGPGQQLHILNYIVTPHLTSLAIVIEMDEDPTLLVDTTQKITHFIKRSRCQDTLCSLRLQYIDPEDPQDFASIFSLMPKLRQLTLQSVMLDGDFWCTLRDQNCLRHLEKLEVLQVTEVEDSRLFIREILRFLEEQGKREKKCDVLVSFPELGTLTSGDAEDIWLSRTKGSLKDFGIEFSIICEAIDYHPPYSWNC</sequence>
<feature type="coiled-coil region" evidence="1">
    <location>
        <begin position="21"/>
        <end position="48"/>
    </location>
</feature>
<dbReference type="SUPFAM" id="SSF52047">
    <property type="entry name" value="RNI-like"/>
    <property type="match status" value="1"/>
</dbReference>
<keyword evidence="1" id="KW-0175">Coiled coil</keyword>
<dbReference type="EMBL" id="JACGCI010000152">
    <property type="protein sequence ID" value="KAF6743210.1"/>
    <property type="molecule type" value="Genomic_DNA"/>
</dbReference>
<evidence type="ECO:0000256" key="1">
    <source>
        <dbReference type="SAM" id="Coils"/>
    </source>
</evidence>
<accession>A0A8H6LUJ9</accession>
<feature type="domain" description="F-box" evidence="2">
    <location>
        <begin position="55"/>
        <end position="106"/>
    </location>
</feature>
<organism evidence="3 4">
    <name type="scientific">Ephemerocybe angulata</name>
    <dbReference type="NCBI Taxonomy" id="980116"/>
    <lineage>
        <taxon>Eukaryota</taxon>
        <taxon>Fungi</taxon>
        <taxon>Dikarya</taxon>
        <taxon>Basidiomycota</taxon>
        <taxon>Agaricomycotina</taxon>
        <taxon>Agaricomycetes</taxon>
        <taxon>Agaricomycetidae</taxon>
        <taxon>Agaricales</taxon>
        <taxon>Agaricineae</taxon>
        <taxon>Psathyrellaceae</taxon>
        <taxon>Ephemerocybe</taxon>
    </lineage>
</organism>
<evidence type="ECO:0000259" key="2">
    <source>
        <dbReference type="Pfam" id="PF12937"/>
    </source>
</evidence>
<name>A0A8H6LUJ9_9AGAR</name>
<dbReference type="InterPro" id="IPR001810">
    <property type="entry name" value="F-box_dom"/>
</dbReference>